<gene>
    <name evidence="1" type="ORF">ZEAMMB73_Zm00001d002614</name>
</gene>
<reference evidence="1" key="1">
    <citation type="submission" date="2015-12" db="EMBL/GenBank/DDBJ databases">
        <title>Update maize B73 reference genome by single molecule sequencing technologies.</title>
        <authorList>
            <consortium name="Maize Genome Sequencing Project"/>
            <person name="Ware D."/>
        </authorList>
    </citation>
    <scope>NUCLEOTIDE SEQUENCE [LARGE SCALE GENOMIC DNA]</scope>
    <source>
        <tissue evidence="1">Seedling</tissue>
    </source>
</reference>
<proteinExistence type="predicted"/>
<evidence type="ECO:0000313" key="1">
    <source>
        <dbReference type="EMBL" id="ONM14761.1"/>
    </source>
</evidence>
<organism evidence="1">
    <name type="scientific">Zea mays</name>
    <name type="common">Maize</name>
    <dbReference type="NCBI Taxonomy" id="4577"/>
    <lineage>
        <taxon>Eukaryota</taxon>
        <taxon>Viridiplantae</taxon>
        <taxon>Streptophyta</taxon>
        <taxon>Embryophyta</taxon>
        <taxon>Tracheophyta</taxon>
        <taxon>Spermatophyta</taxon>
        <taxon>Magnoliopsida</taxon>
        <taxon>Liliopsida</taxon>
        <taxon>Poales</taxon>
        <taxon>Poaceae</taxon>
        <taxon>PACMAD clade</taxon>
        <taxon>Panicoideae</taxon>
        <taxon>Andropogonodae</taxon>
        <taxon>Andropogoneae</taxon>
        <taxon>Tripsacinae</taxon>
        <taxon>Zea</taxon>
    </lineage>
</organism>
<dbReference type="EMBL" id="CM007648">
    <property type="protein sequence ID" value="ONM14761.1"/>
    <property type="molecule type" value="Genomic_DNA"/>
</dbReference>
<name>A0A1D6E283_MAIZE</name>
<accession>A0A1D6E283</accession>
<sequence>MDHPMDGWRSLFSTPACSSSLASPGSCVSYCISLLILKSKKQQQKMIQKNIQI</sequence>
<dbReference type="AlphaFoldDB" id="A0A1D6E283"/>
<protein>
    <submittedName>
        <fullName evidence="1">SPX domain-containing membrane protein</fullName>
    </submittedName>
</protein>